<reference evidence="9" key="1">
    <citation type="submission" date="2021-03" db="EMBL/GenBank/DDBJ databases">
        <authorList>
            <person name="Bekaert M."/>
        </authorList>
    </citation>
    <scope>NUCLEOTIDE SEQUENCE</scope>
</reference>
<dbReference type="EMBL" id="CAJPWZ010002322">
    <property type="protein sequence ID" value="CAG2235536.1"/>
    <property type="molecule type" value="Genomic_DNA"/>
</dbReference>
<evidence type="ECO:0000256" key="1">
    <source>
        <dbReference type="ARBA" id="ARBA00002219"/>
    </source>
</evidence>
<dbReference type="GO" id="GO:0010185">
    <property type="term" value="P:regulation of cellular defense response"/>
    <property type="evidence" value="ECO:0007669"/>
    <property type="project" value="UniProtKB-ARBA"/>
</dbReference>
<dbReference type="OrthoDB" id="6153117at2759"/>
<proteinExistence type="inferred from homology"/>
<organism evidence="9 10">
    <name type="scientific">Mytilus edulis</name>
    <name type="common">Blue mussel</name>
    <dbReference type="NCBI Taxonomy" id="6550"/>
    <lineage>
        <taxon>Eukaryota</taxon>
        <taxon>Metazoa</taxon>
        <taxon>Spiralia</taxon>
        <taxon>Lophotrochozoa</taxon>
        <taxon>Mollusca</taxon>
        <taxon>Bivalvia</taxon>
        <taxon>Autobranchia</taxon>
        <taxon>Pteriomorphia</taxon>
        <taxon>Mytilida</taxon>
        <taxon>Mytiloidea</taxon>
        <taxon>Mytilidae</taxon>
        <taxon>Mytilinae</taxon>
        <taxon>Mytilus</taxon>
    </lineage>
</organism>
<feature type="domain" description="Fucolectin tachylectin-4 pentraxin-1" evidence="8">
    <location>
        <begin position="1"/>
        <end position="137"/>
    </location>
</feature>
<keyword evidence="7" id="KW-1015">Disulfide bond</keyword>
<dbReference type="PANTHER" id="PTHR45713:SF11">
    <property type="entry name" value="FUCOLECTIN TACHYLECTIN-4 PENTRAXIN-1 DOMAIN-CONTAINING PROTEIN"/>
    <property type="match status" value="1"/>
</dbReference>
<evidence type="ECO:0000313" key="9">
    <source>
        <dbReference type="EMBL" id="CAG2235536.1"/>
    </source>
</evidence>
<keyword evidence="4" id="KW-0479">Metal-binding</keyword>
<dbReference type="GO" id="GO:0046872">
    <property type="term" value="F:metal ion binding"/>
    <property type="evidence" value="ECO:0007669"/>
    <property type="project" value="UniProtKB-KW"/>
</dbReference>
<evidence type="ECO:0000259" key="8">
    <source>
        <dbReference type="SMART" id="SM00607"/>
    </source>
</evidence>
<evidence type="ECO:0000256" key="3">
    <source>
        <dbReference type="ARBA" id="ARBA00011233"/>
    </source>
</evidence>
<evidence type="ECO:0000256" key="5">
    <source>
        <dbReference type="ARBA" id="ARBA00022734"/>
    </source>
</evidence>
<dbReference type="GO" id="GO:0001868">
    <property type="term" value="P:regulation of complement activation, lectin pathway"/>
    <property type="evidence" value="ECO:0007669"/>
    <property type="project" value="UniProtKB-ARBA"/>
</dbReference>
<gene>
    <name evidence="9" type="ORF">MEDL_48096</name>
</gene>
<comment type="function">
    <text evidence="1">Acts as a defensive agent. Recognizes blood group fucosylated oligosaccharides including A, B, H and Lewis B-type antigens. Does not recognize Lewis A antigen and has low affinity for monovalent haptens.</text>
</comment>
<dbReference type="Gene3D" id="2.60.120.260">
    <property type="entry name" value="Galactose-binding domain-like"/>
    <property type="match status" value="2"/>
</dbReference>
<comment type="subunit">
    <text evidence="3">Homotrimer.</text>
</comment>
<comment type="similarity">
    <text evidence="2">Belongs to the fucolectin family.</text>
</comment>
<protein>
    <recommendedName>
        <fullName evidence="8">Fucolectin tachylectin-4 pentraxin-1 domain-containing protein</fullName>
    </recommendedName>
</protein>
<name>A0A8S3TPE8_MYTED</name>
<keyword evidence="6" id="KW-0106">Calcium</keyword>
<comment type="caution">
    <text evidence="9">The sequence shown here is derived from an EMBL/GenBank/DDBJ whole genome shotgun (WGS) entry which is preliminary data.</text>
</comment>
<dbReference type="InterPro" id="IPR051941">
    <property type="entry name" value="BG_Antigen-Binding_Lectin"/>
</dbReference>
<dbReference type="InterPro" id="IPR008979">
    <property type="entry name" value="Galactose-bd-like_sf"/>
</dbReference>
<evidence type="ECO:0000313" key="10">
    <source>
        <dbReference type="Proteomes" id="UP000683360"/>
    </source>
</evidence>
<accession>A0A8S3TPE8</accession>
<evidence type="ECO:0000256" key="2">
    <source>
        <dbReference type="ARBA" id="ARBA00010147"/>
    </source>
</evidence>
<dbReference type="SUPFAM" id="SSF49785">
    <property type="entry name" value="Galactose-binding domain-like"/>
    <property type="match status" value="2"/>
</dbReference>
<dbReference type="SMART" id="SM00607">
    <property type="entry name" value="FTP"/>
    <property type="match status" value="1"/>
</dbReference>
<keyword evidence="5" id="KW-0430">Lectin</keyword>
<dbReference type="InterPro" id="IPR006585">
    <property type="entry name" value="FTP1"/>
</dbReference>
<dbReference type="AlphaFoldDB" id="A0A8S3TPE8"/>
<dbReference type="Pfam" id="PF22633">
    <property type="entry name" value="F5_F8_type_C_2"/>
    <property type="match status" value="2"/>
</dbReference>
<dbReference type="PANTHER" id="PTHR45713">
    <property type="entry name" value="FTP DOMAIN-CONTAINING PROTEIN"/>
    <property type="match status" value="1"/>
</dbReference>
<dbReference type="GO" id="GO:0042806">
    <property type="term" value="F:fucose binding"/>
    <property type="evidence" value="ECO:0007669"/>
    <property type="project" value="UniProtKB-ARBA"/>
</dbReference>
<evidence type="ECO:0000256" key="7">
    <source>
        <dbReference type="ARBA" id="ARBA00023157"/>
    </source>
</evidence>
<sequence length="223" mass="25431">MKNIALNKDTMQSSYFIPSMGSSQANDGNREQNELAIQSFICSHTLEDQTDYWWAVDLGQEFNINTIAIYNRIDCCALNKDTMQSSYFIPSMGSSQANDGNREQNELTIQSFICSHTLEDQTDYWWAVDLGQEFNINTIAIYNRIDCCGFYRKQLNKQPMMRVQTNLTNFTNVRCAISCRNIDSCLGFTMTLDGTCSLFQTSKYLPSDSSDSGSSDNEYFEKC</sequence>
<evidence type="ECO:0000256" key="6">
    <source>
        <dbReference type="ARBA" id="ARBA00022837"/>
    </source>
</evidence>
<evidence type="ECO:0000256" key="4">
    <source>
        <dbReference type="ARBA" id="ARBA00022723"/>
    </source>
</evidence>
<dbReference type="Proteomes" id="UP000683360">
    <property type="component" value="Unassembled WGS sequence"/>
</dbReference>
<keyword evidence="10" id="KW-1185">Reference proteome</keyword>